<evidence type="ECO:0000313" key="3">
    <source>
        <dbReference type="Proteomes" id="UP000252357"/>
    </source>
</evidence>
<accession>A0A368L6X5</accession>
<keyword evidence="1" id="KW-1133">Transmembrane helix</keyword>
<keyword evidence="1" id="KW-0472">Membrane</keyword>
<sequence length="118" mass="13022">MKQPLAQSKAWTLLICSILLPWLITIGSINAIELWLPGQIRVDYWRNLSSTSFILGTGLGVYALLNINLNYAARIITATVLIIIGFWLAFMLQISSNCGDEQIYVGESGKTIASSCEQ</sequence>
<protein>
    <submittedName>
        <fullName evidence="2">Uncharacterized protein</fullName>
    </submittedName>
</protein>
<comment type="caution">
    <text evidence="2">The sequence shown here is derived from an EMBL/GenBank/DDBJ whole genome shotgun (WGS) entry which is preliminary data.</text>
</comment>
<feature type="transmembrane region" description="Helical" evidence="1">
    <location>
        <begin position="12"/>
        <end position="32"/>
    </location>
</feature>
<keyword evidence="1" id="KW-0812">Transmembrane</keyword>
<keyword evidence="3" id="KW-1185">Reference proteome</keyword>
<dbReference type="AlphaFoldDB" id="A0A368L6X5"/>
<proteinExistence type="predicted"/>
<evidence type="ECO:0000256" key="1">
    <source>
        <dbReference type="SAM" id="Phobius"/>
    </source>
</evidence>
<feature type="transmembrane region" description="Helical" evidence="1">
    <location>
        <begin position="72"/>
        <end position="92"/>
    </location>
</feature>
<evidence type="ECO:0000313" key="2">
    <source>
        <dbReference type="EMBL" id="RCS59312.1"/>
    </source>
</evidence>
<organism evidence="2 3">
    <name type="scientific">Parvibium lacunae</name>
    <dbReference type="NCBI Taxonomy" id="1888893"/>
    <lineage>
        <taxon>Bacteria</taxon>
        <taxon>Pseudomonadati</taxon>
        <taxon>Pseudomonadota</taxon>
        <taxon>Betaproteobacteria</taxon>
        <taxon>Burkholderiales</taxon>
        <taxon>Alcaligenaceae</taxon>
        <taxon>Parvibium</taxon>
    </lineage>
</organism>
<dbReference type="Proteomes" id="UP000252357">
    <property type="component" value="Unassembled WGS sequence"/>
</dbReference>
<gene>
    <name evidence="2" type="ORF">DU000_00790</name>
</gene>
<dbReference type="EMBL" id="QPGB01000001">
    <property type="protein sequence ID" value="RCS59312.1"/>
    <property type="molecule type" value="Genomic_DNA"/>
</dbReference>
<feature type="transmembrane region" description="Helical" evidence="1">
    <location>
        <begin position="44"/>
        <end position="65"/>
    </location>
</feature>
<reference evidence="2 3" key="1">
    <citation type="journal article" date="2018" name="Int. J. Syst. Evol. Microbiol.">
        <title>Parvibium lacunae gen. nov., sp. nov., a new member of the family Alcaligenaceae isolated from a freshwater pond.</title>
        <authorList>
            <person name="Chen W.M."/>
            <person name="Xie P.B."/>
            <person name="Hsu M.Y."/>
            <person name="Sheu S.Y."/>
        </authorList>
    </citation>
    <scope>NUCLEOTIDE SEQUENCE [LARGE SCALE GENOMIC DNA]</scope>
    <source>
        <strain evidence="2 3">KMB9</strain>
    </source>
</reference>
<name>A0A368L6X5_9BURK</name>